<accession>E7FQR7</accession>
<gene>
    <name evidence="1" type="ORF">HMPREF0542_11142</name>
</gene>
<dbReference type="Proteomes" id="UP000004099">
    <property type="component" value="Unassembled WGS sequence"/>
</dbReference>
<dbReference type="HOGENOM" id="CLU_212112_0_0_9"/>
<dbReference type="EMBL" id="ACGS02000038">
    <property type="protein sequence ID" value="EFZ34617.1"/>
    <property type="molecule type" value="Genomic_DNA"/>
</dbReference>
<evidence type="ECO:0000313" key="2">
    <source>
        <dbReference type="Proteomes" id="UP000004099"/>
    </source>
</evidence>
<organism evidence="1 2">
    <name type="scientific">Ligilactobacillus ruminis ATCC 25644</name>
    <dbReference type="NCBI Taxonomy" id="525362"/>
    <lineage>
        <taxon>Bacteria</taxon>
        <taxon>Bacillati</taxon>
        <taxon>Bacillota</taxon>
        <taxon>Bacilli</taxon>
        <taxon>Lactobacillales</taxon>
        <taxon>Lactobacillaceae</taxon>
        <taxon>Ligilactobacillus</taxon>
    </lineage>
</organism>
<name>E7FQR7_9LACO</name>
<reference evidence="1 2" key="1">
    <citation type="submission" date="2011-01" db="EMBL/GenBank/DDBJ databases">
        <authorList>
            <person name="Muzny D."/>
            <person name="Qin X."/>
            <person name="Buhay C."/>
            <person name="Dugan-Rocha S."/>
            <person name="Ding Y."/>
            <person name="Chen G."/>
            <person name="Hawes A."/>
            <person name="Holder M."/>
            <person name="Jhangiani S."/>
            <person name="Johnson A."/>
            <person name="Khan Z."/>
            <person name="Li Z."/>
            <person name="Liu W."/>
            <person name="Liu X."/>
            <person name="Perez L."/>
            <person name="Shen H."/>
            <person name="Wang Q."/>
            <person name="Watt J."/>
            <person name="Xi L."/>
            <person name="Xin Y."/>
            <person name="Zhou J."/>
            <person name="Deng J."/>
            <person name="Jiang H."/>
            <person name="Liu Y."/>
            <person name="Qu J."/>
            <person name="Song X.-Z."/>
            <person name="Zhang L."/>
            <person name="Villasana D."/>
            <person name="Johnson A."/>
            <person name="Liu J."/>
            <person name="Liyanage D."/>
            <person name="Lorensuhewa L."/>
            <person name="Robinson T."/>
            <person name="Song A."/>
            <person name="Song B.-B."/>
            <person name="Dinh H."/>
            <person name="Thornton R."/>
            <person name="Coyle M."/>
            <person name="Francisco L."/>
            <person name="Jackson L."/>
            <person name="Javaid M."/>
            <person name="Korchina V."/>
            <person name="Kovar C."/>
            <person name="Mata R."/>
            <person name="Mathew T."/>
            <person name="Ngo R."/>
            <person name="Nguyen L."/>
            <person name="Nguyen N."/>
            <person name="Okwuonu G."/>
            <person name="Ongeri F."/>
            <person name="Pham C."/>
            <person name="Simmons D."/>
            <person name="Wilczek-Boney K."/>
            <person name="Hale W."/>
            <person name="Jakkamsetti A."/>
            <person name="Pham P."/>
            <person name="Ruth R."/>
            <person name="San Lucas F."/>
            <person name="Warren J."/>
            <person name="Zhang J."/>
            <person name="Zhao Z."/>
            <person name="Zhou C."/>
            <person name="Zhu D."/>
            <person name="Lee S."/>
            <person name="Bess C."/>
            <person name="Blankenburg K."/>
            <person name="Forbes L."/>
            <person name="Fu Q."/>
            <person name="Gubbala S."/>
            <person name="Hirani K."/>
            <person name="Jayaseelan J.C."/>
            <person name="Lara F."/>
            <person name="Munidasa M."/>
            <person name="Palculict T."/>
            <person name="Patil S."/>
            <person name="Pu L.-L."/>
            <person name="Saada N."/>
            <person name="Tang L."/>
            <person name="Weissenberger G."/>
            <person name="Zhu Y."/>
            <person name="Hemphill L."/>
            <person name="Shang Y."/>
            <person name="Youmans B."/>
            <person name="Ayvaz T."/>
            <person name="Ross M."/>
            <person name="Santibanez J."/>
            <person name="Aqrawi P."/>
            <person name="Gross S."/>
            <person name="Joshi V."/>
            <person name="Fowler G."/>
            <person name="Nazareth L."/>
            <person name="Reid J."/>
            <person name="Worley K."/>
            <person name="Petrosino J."/>
            <person name="Highlander S."/>
            <person name="Gibbs R."/>
        </authorList>
    </citation>
    <scope>NUCLEOTIDE SEQUENCE [LARGE SCALE GENOMIC DNA]</scope>
    <source>
        <strain evidence="1 2">ATCC 25644</strain>
    </source>
</reference>
<sequence>MILPNAAPDKSACRALSQIYRQTVFGYFHHGRRPSCIRKKAGLDLRLIANHPAFSI</sequence>
<evidence type="ECO:0000313" key="1">
    <source>
        <dbReference type="EMBL" id="EFZ34617.1"/>
    </source>
</evidence>
<comment type="caution">
    <text evidence="1">The sequence shown here is derived from an EMBL/GenBank/DDBJ whole genome shotgun (WGS) entry which is preliminary data.</text>
</comment>
<dbReference type="AlphaFoldDB" id="E7FQR7"/>
<protein>
    <submittedName>
        <fullName evidence="1">Uncharacterized protein</fullName>
    </submittedName>
</protein>
<proteinExistence type="predicted"/>